<evidence type="ECO:0000313" key="5">
    <source>
        <dbReference type="Proteomes" id="UP001279734"/>
    </source>
</evidence>
<dbReference type="PANTHER" id="PTHR33214">
    <property type="entry name" value="BIFUNCTIONAL INHIBITOR/LIPID-TRANSFER PROTEIN/SEED STORAGE 2S ALBUMIN SUPERFAMILY PROTEIN"/>
    <property type="match status" value="1"/>
</dbReference>
<keyword evidence="1" id="KW-0813">Transport</keyword>
<gene>
    <name evidence="4" type="ORF">Nepgr_029047</name>
</gene>
<comment type="caution">
    <text evidence="4">The sequence shown here is derived from an EMBL/GenBank/DDBJ whole genome shotgun (WGS) entry which is preliminary data.</text>
</comment>
<dbReference type="AlphaFoldDB" id="A0AAD3TDB6"/>
<proteinExistence type="predicted"/>
<evidence type="ECO:0008006" key="6">
    <source>
        <dbReference type="Google" id="ProtNLM"/>
    </source>
</evidence>
<dbReference type="Proteomes" id="UP001279734">
    <property type="component" value="Unassembled WGS sequence"/>
</dbReference>
<keyword evidence="5" id="KW-1185">Reference proteome</keyword>
<keyword evidence="2" id="KW-0446">Lipid-binding</keyword>
<dbReference type="InterPro" id="IPR033872">
    <property type="entry name" value="nsLTP2"/>
</dbReference>
<dbReference type="GO" id="GO:0006869">
    <property type="term" value="P:lipid transport"/>
    <property type="evidence" value="ECO:0007669"/>
    <property type="project" value="InterPro"/>
</dbReference>
<organism evidence="4 5">
    <name type="scientific">Nepenthes gracilis</name>
    <name type="common">Slender pitcher plant</name>
    <dbReference type="NCBI Taxonomy" id="150966"/>
    <lineage>
        <taxon>Eukaryota</taxon>
        <taxon>Viridiplantae</taxon>
        <taxon>Streptophyta</taxon>
        <taxon>Embryophyta</taxon>
        <taxon>Tracheophyta</taxon>
        <taxon>Spermatophyta</taxon>
        <taxon>Magnoliopsida</taxon>
        <taxon>eudicotyledons</taxon>
        <taxon>Gunneridae</taxon>
        <taxon>Pentapetalae</taxon>
        <taxon>Caryophyllales</taxon>
        <taxon>Nepenthaceae</taxon>
        <taxon>Nepenthes</taxon>
    </lineage>
</organism>
<feature type="signal peptide" evidence="3">
    <location>
        <begin position="1"/>
        <end position="30"/>
    </location>
</feature>
<accession>A0AAD3TDB6</accession>
<dbReference type="PANTHER" id="PTHR33214:SF44">
    <property type="entry name" value="NON-SPECIFIC LIPID TRANSFER PROTEIN GPI-ANCHORED 33"/>
    <property type="match status" value="1"/>
</dbReference>
<keyword evidence="3" id="KW-0732">Signal</keyword>
<dbReference type="EMBL" id="BSYO01000032">
    <property type="protein sequence ID" value="GMH27204.1"/>
    <property type="molecule type" value="Genomic_DNA"/>
</dbReference>
<feature type="chain" id="PRO_5042174627" description="Bifunctional inhibitor/plant lipid transfer protein/seed storage helical domain-containing protein" evidence="3">
    <location>
        <begin position="31"/>
        <end position="97"/>
    </location>
</feature>
<evidence type="ECO:0000256" key="2">
    <source>
        <dbReference type="ARBA" id="ARBA00023121"/>
    </source>
</evidence>
<dbReference type="InterPro" id="IPR036312">
    <property type="entry name" value="Bifun_inhib/LTP/seed_sf"/>
</dbReference>
<evidence type="ECO:0000313" key="4">
    <source>
        <dbReference type="EMBL" id="GMH27204.1"/>
    </source>
</evidence>
<name>A0AAD3TDB6_NEPGR</name>
<evidence type="ECO:0000256" key="3">
    <source>
        <dbReference type="SAM" id="SignalP"/>
    </source>
</evidence>
<dbReference type="CDD" id="cd01959">
    <property type="entry name" value="nsLTP2"/>
    <property type="match status" value="1"/>
</dbReference>
<dbReference type="SUPFAM" id="SSF47699">
    <property type="entry name" value="Bifunctional inhibitor/lipid-transfer protein/seed storage 2S albumin"/>
    <property type="match status" value="1"/>
</dbReference>
<sequence length="97" mass="10116">MKTGVSYLAFCLAVAVASTMLLEEAVLTHAVTCNPSALSPCAAALLSPAPPSTTCCVRLREQRPCLCGYYRNPSLKQYMSGNGGRKIAAACGVTITC</sequence>
<dbReference type="GO" id="GO:0008289">
    <property type="term" value="F:lipid binding"/>
    <property type="evidence" value="ECO:0007669"/>
    <property type="project" value="UniProtKB-KW"/>
</dbReference>
<evidence type="ECO:0000256" key="1">
    <source>
        <dbReference type="ARBA" id="ARBA00022448"/>
    </source>
</evidence>
<dbReference type="Gene3D" id="1.10.110.10">
    <property type="entry name" value="Plant lipid-transfer and hydrophobic proteins"/>
    <property type="match status" value="1"/>
</dbReference>
<protein>
    <recommendedName>
        <fullName evidence="6">Bifunctional inhibitor/plant lipid transfer protein/seed storage helical domain-containing protein</fullName>
    </recommendedName>
</protein>
<reference evidence="4" key="1">
    <citation type="submission" date="2023-05" db="EMBL/GenBank/DDBJ databases">
        <title>Nepenthes gracilis genome sequencing.</title>
        <authorList>
            <person name="Fukushima K."/>
        </authorList>
    </citation>
    <scope>NUCLEOTIDE SEQUENCE</scope>
    <source>
        <strain evidence="4">SING2019-196</strain>
    </source>
</reference>